<evidence type="ECO:0000313" key="3">
    <source>
        <dbReference type="Proteomes" id="UP000515158"/>
    </source>
</evidence>
<dbReference type="InterPro" id="IPR026224">
    <property type="entry name" value="DPCD"/>
</dbReference>
<dbReference type="AlphaFoldDB" id="A0A6P8Z5U8"/>
<dbReference type="PANTHER" id="PTHR31921:SF1">
    <property type="entry name" value="PROTEIN DPCD"/>
    <property type="match status" value="1"/>
</dbReference>
<dbReference type="GeneID" id="117647544"/>
<dbReference type="Proteomes" id="UP000515158">
    <property type="component" value="Unplaced"/>
</dbReference>
<gene>
    <name evidence="4" type="primary">LOC117647544</name>
</gene>
<dbReference type="PANTHER" id="PTHR31921">
    <property type="entry name" value="PROTEIN DPCD"/>
    <property type="match status" value="1"/>
</dbReference>
<comment type="similarity">
    <text evidence="1">Belongs to the DPCD family.</text>
</comment>
<dbReference type="InParanoid" id="A0A6P8Z5U8"/>
<reference evidence="4" key="1">
    <citation type="submission" date="2025-08" db="UniProtKB">
        <authorList>
            <consortium name="RefSeq"/>
        </authorList>
    </citation>
    <scope>IDENTIFICATION</scope>
    <source>
        <tissue evidence="4">Total insect</tissue>
    </source>
</reference>
<accession>A0A6P8Z5U8</accession>
<evidence type="ECO:0000313" key="4">
    <source>
        <dbReference type="RefSeq" id="XP_034245226.1"/>
    </source>
</evidence>
<dbReference type="RefSeq" id="XP_034245226.1">
    <property type="nucleotide sequence ID" value="XM_034389335.1"/>
</dbReference>
<dbReference type="PRINTS" id="PR02065">
    <property type="entry name" value="PROTEINDPCD"/>
</dbReference>
<protein>
    <recommendedName>
        <fullName evidence="2">Protein DPCD</fullName>
    </recommendedName>
</protein>
<proteinExistence type="inferred from homology"/>
<keyword evidence="3" id="KW-1185">Reference proteome</keyword>
<dbReference type="Pfam" id="PF14913">
    <property type="entry name" value="DPCD"/>
    <property type="match status" value="1"/>
</dbReference>
<sequence>MAKGDCDWVSYLSSAQRSALVENGVRKIHYKLPDGKEMVEEYNISTDVIQRRMWKAFDPFRGEKWNVELGDPLAQLDNVDSIGIKENSTAPTLTKRITKKSIEWRIRNLPYPRDVYSVEADDEGITVRTSNKKYFKKINVPELERAGLKTDNSLLSFTHQFNTLIITYKKPTKVTEMETKILEMAKLVSPTKVPDLKDAPSECRPS</sequence>
<dbReference type="KEGG" id="tpal:117647544"/>
<organism evidence="4">
    <name type="scientific">Thrips palmi</name>
    <name type="common">Melon thrips</name>
    <dbReference type="NCBI Taxonomy" id="161013"/>
    <lineage>
        <taxon>Eukaryota</taxon>
        <taxon>Metazoa</taxon>
        <taxon>Ecdysozoa</taxon>
        <taxon>Arthropoda</taxon>
        <taxon>Hexapoda</taxon>
        <taxon>Insecta</taxon>
        <taxon>Pterygota</taxon>
        <taxon>Neoptera</taxon>
        <taxon>Paraneoptera</taxon>
        <taxon>Thysanoptera</taxon>
        <taxon>Terebrantia</taxon>
        <taxon>Thripoidea</taxon>
        <taxon>Thripidae</taxon>
        <taxon>Thrips</taxon>
    </lineage>
</organism>
<dbReference type="OrthoDB" id="10256139at2759"/>
<evidence type="ECO:0000256" key="2">
    <source>
        <dbReference type="ARBA" id="ARBA00020330"/>
    </source>
</evidence>
<evidence type="ECO:0000256" key="1">
    <source>
        <dbReference type="ARBA" id="ARBA00010597"/>
    </source>
</evidence>
<name>A0A6P8Z5U8_THRPL</name>
<dbReference type="FunCoup" id="A0A6P8Z5U8">
    <property type="interactions" value="114"/>
</dbReference>